<dbReference type="InterPro" id="IPR036614">
    <property type="entry name" value="RusA-like_sf"/>
</dbReference>
<comment type="cofactor">
    <cofactor evidence="1">
        <name>Mg(2+)</name>
        <dbReference type="ChEBI" id="CHEBI:18420"/>
    </cofactor>
</comment>
<comment type="catalytic activity">
    <reaction evidence="13 15">
        <text>Endonucleolytic cleavage at a junction such as a reciprocal single-stranded crossover between two homologous DNA duplexes (Holliday junction).</text>
        <dbReference type="EC" id="3.1.21.10"/>
    </reaction>
</comment>
<sequence length="117" mass="13006">MITLTLPWPPSTNTVWRNVHGRTLLSRKGRQFRKDVATAVAGQHQGEPLAARLDVVVTLLPPDRRKRDIDNHGGKALLDALTHAGIWLDDEQIDRLTIIRGERMAGGQCLVEIKEAA</sequence>
<evidence type="ECO:0000256" key="13">
    <source>
        <dbReference type="ARBA" id="ARBA00029354"/>
    </source>
</evidence>
<keyword evidence="11 15" id="KW-0234">DNA repair</keyword>
<proteinExistence type="inferred from homology"/>
<dbReference type="EMBL" id="CP098827">
    <property type="protein sequence ID" value="XBO69209.1"/>
    <property type="molecule type" value="Genomic_DNA"/>
</dbReference>
<comment type="function">
    <text evidence="12">Endonuclease that resolves Holliday junction intermediates made during homologous genetic recombination and DNA repair. Exhibits sequence and structure-selective cleavage of four-way DNA junctions, where it introduces symmetrical nicks in two strands of the same polarity at the 5' side of CC dinucleotides. Corrects the defects in genetic recombination and DNA repair associated with inactivation of RuvAB or RuvC.</text>
</comment>
<evidence type="ECO:0000256" key="1">
    <source>
        <dbReference type="ARBA" id="ARBA00001946"/>
    </source>
</evidence>
<evidence type="ECO:0000256" key="7">
    <source>
        <dbReference type="ARBA" id="ARBA00022763"/>
    </source>
</evidence>
<comment type="function">
    <text evidence="15">Endonuclease that resolves Holliday junction intermediates made during homologous genetic recombination and DNA repair. Exhibits sequence and structure-selective cleavage of four-way DNA junctions, where it introduces symmetrical nicks in two strands of the same polarity at the 5' side of dinucleotides. Corrects the defects in genetic recombination and DNA repair associated with inactivation of ruvAB or ruvC.</text>
</comment>
<keyword evidence="6 15" id="KW-0255">Endonuclease</keyword>
<evidence type="ECO:0000256" key="3">
    <source>
        <dbReference type="ARBA" id="ARBA00014885"/>
    </source>
</evidence>
<keyword evidence="7 15" id="KW-0227">DNA damage</keyword>
<dbReference type="PIRSF" id="PIRSF001007">
    <property type="entry name" value="RusA"/>
    <property type="match status" value="1"/>
</dbReference>
<evidence type="ECO:0000256" key="9">
    <source>
        <dbReference type="ARBA" id="ARBA00022842"/>
    </source>
</evidence>
<comment type="similarity">
    <text evidence="15">Belongs to the rusA family.</text>
</comment>
<keyword evidence="10" id="KW-0233">DNA recombination</keyword>
<keyword evidence="4 15" id="KW-0540">Nuclease</keyword>
<accession>A0AAU7KCR6</accession>
<protein>
    <recommendedName>
        <fullName evidence="3 15">Crossover junction endodeoxyribonuclease rusA</fullName>
        <ecNumber evidence="14 15">3.1.21.10</ecNumber>
    </recommendedName>
</protein>
<keyword evidence="9" id="KW-0460">Magnesium</keyword>
<reference evidence="16" key="1">
    <citation type="submission" date="2022-06" db="EMBL/GenBank/DDBJ databases">
        <title>A novel DMS-producing enzyme.</title>
        <authorList>
            <person name="Zhang Y."/>
        </authorList>
    </citation>
    <scope>NUCLEOTIDE SEQUENCE</scope>
    <source>
        <strain evidence="16">RT37</strain>
    </source>
</reference>
<evidence type="ECO:0000256" key="14">
    <source>
        <dbReference type="ARBA" id="ARBA00029488"/>
    </source>
</evidence>
<evidence type="ECO:0000256" key="6">
    <source>
        <dbReference type="ARBA" id="ARBA00022759"/>
    </source>
</evidence>
<evidence type="ECO:0000256" key="4">
    <source>
        <dbReference type="ARBA" id="ARBA00022722"/>
    </source>
</evidence>
<dbReference type="GO" id="GO:0006310">
    <property type="term" value="P:DNA recombination"/>
    <property type="evidence" value="ECO:0007669"/>
    <property type="project" value="UniProtKB-KW"/>
</dbReference>
<dbReference type="Gene3D" id="3.30.1330.70">
    <property type="entry name" value="Holliday junction resolvase RusA"/>
    <property type="match status" value="1"/>
</dbReference>
<dbReference type="RefSeq" id="WP_253029458.1">
    <property type="nucleotide sequence ID" value="NZ_CP098827.1"/>
</dbReference>
<dbReference type="GO" id="GO:0006281">
    <property type="term" value="P:DNA repair"/>
    <property type="evidence" value="ECO:0007669"/>
    <property type="project" value="UniProtKB-KW"/>
</dbReference>
<evidence type="ECO:0000256" key="12">
    <source>
        <dbReference type="ARBA" id="ARBA00024745"/>
    </source>
</evidence>
<dbReference type="InterPro" id="IPR016281">
    <property type="entry name" value="Endonuclease_RusA"/>
</dbReference>
<evidence type="ECO:0000256" key="15">
    <source>
        <dbReference type="PIRNR" id="PIRNR001007"/>
    </source>
</evidence>
<dbReference type="EC" id="3.1.21.10" evidence="14 15"/>
<organism evidence="16">
    <name type="scientific">Halomonas sp. RT37</name>
    <dbReference type="NCBI Taxonomy" id="2950872"/>
    <lineage>
        <taxon>Bacteria</taxon>
        <taxon>Pseudomonadati</taxon>
        <taxon>Pseudomonadota</taxon>
        <taxon>Gammaproteobacteria</taxon>
        <taxon>Oceanospirillales</taxon>
        <taxon>Halomonadaceae</taxon>
        <taxon>Halomonas</taxon>
    </lineage>
</organism>
<evidence type="ECO:0000256" key="8">
    <source>
        <dbReference type="ARBA" id="ARBA00022801"/>
    </source>
</evidence>
<gene>
    <name evidence="16" type="ORF">NFG58_11230</name>
</gene>
<evidence type="ECO:0000256" key="5">
    <source>
        <dbReference type="ARBA" id="ARBA00022723"/>
    </source>
</evidence>
<dbReference type="AlphaFoldDB" id="A0AAU7KCR6"/>
<keyword evidence="5" id="KW-0479">Metal-binding</keyword>
<name>A0AAU7KCR6_9GAMM</name>
<keyword evidence="8 15" id="KW-0378">Hydrolase</keyword>
<dbReference type="GO" id="GO:0008821">
    <property type="term" value="F:crossover junction DNA endonuclease activity"/>
    <property type="evidence" value="ECO:0007669"/>
    <property type="project" value="UniProtKB-EC"/>
</dbReference>
<dbReference type="InterPro" id="IPR008822">
    <property type="entry name" value="Endonuclease_RusA-like"/>
</dbReference>
<evidence type="ECO:0000256" key="2">
    <source>
        <dbReference type="ARBA" id="ARBA00011738"/>
    </source>
</evidence>
<evidence type="ECO:0000256" key="11">
    <source>
        <dbReference type="ARBA" id="ARBA00023204"/>
    </source>
</evidence>
<dbReference type="SUPFAM" id="SSF103084">
    <property type="entry name" value="Holliday junction resolvase RusA"/>
    <property type="match status" value="1"/>
</dbReference>
<evidence type="ECO:0000313" key="16">
    <source>
        <dbReference type="EMBL" id="XBO69209.1"/>
    </source>
</evidence>
<dbReference type="Pfam" id="PF05866">
    <property type="entry name" value="RusA"/>
    <property type="match status" value="1"/>
</dbReference>
<comment type="subunit">
    <text evidence="2">Homodimer.</text>
</comment>
<dbReference type="GO" id="GO:0000287">
    <property type="term" value="F:magnesium ion binding"/>
    <property type="evidence" value="ECO:0007669"/>
    <property type="project" value="InterPro"/>
</dbReference>
<evidence type="ECO:0000256" key="10">
    <source>
        <dbReference type="ARBA" id="ARBA00023172"/>
    </source>
</evidence>